<name>A0A645B348_9ZZZZ</name>
<dbReference type="GO" id="GO:0046872">
    <property type="term" value="F:metal ion binding"/>
    <property type="evidence" value="ECO:0007669"/>
    <property type="project" value="UniProtKB-KW"/>
</dbReference>
<gene>
    <name evidence="4" type="primary">otnC_9</name>
    <name evidence="4" type="ORF">SDC9_106691</name>
</gene>
<keyword evidence="1" id="KW-0479">Metal-binding</keyword>
<dbReference type="PANTHER" id="PTHR22789:SF0">
    <property type="entry name" value="3-OXO-TETRONATE 4-PHOSPHATE DECARBOXYLASE-RELATED"/>
    <property type="match status" value="1"/>
</dbReference>
<dbReference type="EMBL" id="VSSQ01017484">
    <property type="protein sequence ID" value="MPM59845.1"/>
    <property type="molecule type" value="Genomic_DNA"/>
</dbReference>
<dbReference type="InterPro" id="IPR050197">
    <property type="entry name" value="Aldolase_class_II_sugar_metab"/>
</dbReference>
<comment type="caution">
    <text evidence="4">The sequence shown here is derived from an EMBL/GenBank/DDBJ whole genome shotgun (WGS) entry which is preliminary data.</text>
</comment>
<reference evidence="4" key="1">
    <citation type="submission" date="2019-08" db="EMBL/GenBank/DDBJ databases">
        <authorList>
            <person name="Kucharzyk K."/>
            <person name="Murdoch R.W."/>
            <person name="Higgins S."/>
            <person name="Loffler F."/>
        </authorList>
    </citation>
    <scope>NUCLEOTIDE SEQUENCE</scope>
</reference>
<protein>
    <submittedName>
        <fullName evidence="4">3-oxo-tetronate 4-phosphate decarboxylase</fullName>
        <ecNumber evidence="4">4.1.1.104</ecNumber>
    </submittedName>
</protein>
<dbReference type="Pfam" id="PF00596">
    <property type="entry name" value="Aldolase_II"/>
    <property type="match status" value="1"/>
</dbReference>
<dbReference type="PANTHER" id="PTHR22789">
    <property type="entry name" value="FUCULOSE PHOSPHATE ALDOLASE"/>
    <property type="match status" value="1"/>
</dbReference>
<proteinExistence type="predicted"/>
<evidence type="ECO:0000259" key="3">
    <source>
        <dbReference type="Pfam" id="PF00596"/>
    </source>
</evidence>
<feature type="domain" description="Class II aldolase/adducin N-terminal" evidence="3">
    <location>
        <begin position="2"/>
        <end position="99"/>
    </location>
</feature>
<dbReference type="InterPro" id="IPR036409">
    <property type="entry name" value="Aldolase_II/adducin_N_sf"/>
</dbReference>
<evidence type="ECO:0000256" key="2">
    <source>
        <dbReference type="ARBA" id="ARBA00023239"/>
    </source>
</evidence>
<dbReference type="GO" id="GO:0016832">
    <property type="term" value="F:aldehyde-lyase activity"/>
    <property type="evidence" value="ECO:0007669"/>
    <property type="project" value="TreeGrafter"/>
</dbReference>
<organism evidence="4">
    <name type="scientific">bioreactor metagenome</name>
    <dbReference type="NCBI Taxonomy" id="1076179"/>
    <lineage>
        <taxon>unclassified sequences</taxon>
        <taxon>metagenomes</taxon>
        <taxon>ecological metagenomes</taxon>
    </lineage>
</organism>
<dbReference type="SUPFAM" id="SSF53639">
    <property type="entry name" value="AraD/HMP-PK domain-like"/>
    <property type="match status" value="1"/>
</dbReference>
<sequence length="115" mass="13226">MVIHTHSFYATLVSCLNDKKTALSDLLSYTPYLQMKTNGQIKSVEYYKPGSKELFNKFNSIVANDTNAYILSNHGIIVTSKDIIKAFNIIEEFEISSRILCRIENYTKDDYMKIV</sequence>
<dbReference type="InterPro" id="IPR001303">
    <property type="entry name" value="Aldolase_II/adducin_N"/>
</dbReference>
<dbReference type="GO" id="GO:0005829">
    <property type="term" value="C:cytosol"/>
    <property type="evidence" value="ECO:0007669"/>
    <property type="project" value="TreeGrafter"/>
</dbReference>
<keyword evidence="2 4" id="KW-0456">Lyase</keyword>
<dbReference type="Gene3D" id="3.40.225.10">
    <property type="entry name" value="Class II aldolase/adducin N-terminal domain"/>
    <property type="match status" value="1"/>
</dbReference>
<dbReference type="AlphaFoldDB" id="A0A645B348"/>
<dbReference type="EC" id="4.1.1.104" evidence="4"/>
<dbReference type="GO" id="GO:0019323">
    <property type="term" value="P:pentose catabolic process"/>
    <property type="evidence" value="ECO:0007669"/>
    <property type="project" value="TreeGrafter"/>
</dbReference>
<accession>A0A645B348</accession>
<evidence type="ECO:0000313" key="4">
    <source>
        <dbReference type="EMBL" id="MPM59845.1"/>
    </source>
</evidence>
<evidence type="ECO:0000256" key="1">
    <source>
        <dbReference type="ARBA" id="ARBA00022723"/>
    </source>
</evidence>